<keyword evidence="5" id="KW-1185">Reference proteome</keyword>
<evidence type="ECO:0000259" key="3">
    <source>
        <dbReference type="Pfam" id="PF02882"/>
    </source>
</evidence>
<organism evidence="4 5">
    <name type="scientific">Lentzea miocenica</name>
    <dbReference type="NCBI Taxonomy" id="3095431"/>
    <lineage>
        <taxon>Bacteria</taxon>
        <taxon>Bacillati</taxon>
        <taxon>Actinomycetota</taxon>
        <taxon>Actinomycetes</taxon>
        <taxon>Pseudonocardiales</taxon>
        <taxon>Pseudonocardiaceae</taxon>
        <taxon>Lentzea</taxon>
    </lineage>
</organism>
<protein>
    <recommendedName>
        <fullName evidence="1">methenyltetrahydrofolate cyclohydrolase</fullName>
        <ecNumber evidence="1">3.5.4.9</ecNumber>
    </recommendedName>
</protein>
<evidence type="ECO:0000313" key="4">
    <source>
        <dbReference type="EMBL" id="MDX8029621.1"/>
    </source>
</evidence>
<reference evidence="4 5" key="2">
    <citation type="submission" date="2023-11" db="EMBL/GenBank/DDBJ databases">
        <authorList>
            <person name="Lara A.C."/>
            <person name="Chronakova A."/>
        </authorList>
    </citation>
    <scope>NUCLEOTIDE SEQUENCE [LARGE SCALE GENOMIC DNA]</scope>
    <source>
        <strain evidence="4 5">BCCO 10_0856</strain>
    </source>
</reference>
<dbReference type="InterPro" id="IPR020631">
    <property type="entry name" value="THF_DH/CycHdrlase_NAD-bd_dom"/>
</dbReference>
<dbReference type="EMBL" id="JAXAVW010000003">
    <property type="protein sequence ID" value="MDX8029621.1"/>
    <property type="molecule type" value="Genomic_DNA"/>
</dbReference>
<dbReference type="InterPro" id="IPR036291">
    <property type="entry name" value="NAD(P)-bd_dom_sf"/>
</dbReference>
<gene>
    <name evidence="4" type="ORF">SK803_05335</name>
</gene>
<evidence type="ECO:0000313" key="5">
    <source>
        <dbReference type="Proteomes" id="UP001285521"/>
    </source>
</evidence>
<evidence type="ECO:0000256" key="1">
    <source>
        <dbReference type="ARBA" id="ARBA00012776"/>
    </source>
</evidence>
<dbReference type="InterPro" id="IPR000672">
    <property type="entry name" value="THF_DH/CycHdrlase"/>
</dbReference>
<dbReference type="RefSeq" id="WP_319964617.1">
    <property type="nucleotide sequence ID" value="NZ_JAXAVW010000003.1"/>
</dbReference>
<dbReference type="PANTHER" id="PTHR48099">
    <property type="entry name" value="C-1-TETRAHYDROFOLATE SYNTHASE, CYTOPLASMIC-RELATED"/>
    <property type="match status" value="1"/>
</dbReference>
<proteinExistence type="predicted"/>
<evidence type="ECO:0000256" key="2">
    <source>
        <dbReference type="ARBA" id="ARBA00022605"/>
    </source>
</evidence>
<dbReference type="Gene3D" id="3.40.50.720">
    <property type="entry name" value="NAD(P)-binding Rossmann-like Domain"/>
    <property type="match status" value="1"/>
</dbReference>
<dbReference type="CDD" id="cd01080">
    <property type="entry name" value="NAD_bind_m-THF_DH_Cyclohyd"/>
    <property type="match status" value="1"/>
</dbReference>
<dbReference type="Proteomes" id="UP001285521">
    <property type="component" value="Unassembled WGS sequence"/>
</dbReference>
<name>A0ABU4SUN3_9PSEU</name>
<comment type="caution">
    <text evidence="4">The sequence shown here is derived from an EMBL/GenBank/DDBJ whole genome shotgun (WGS) entry which is preliminary data.</text>
</comment>
<dbReference type="Pfam" id="PF02882">
    <property type="entry name" value="THF_DHG_CYH_C"/>
    <property type="match status" value="1"/>
</dbReference>
<keyword evidence="2" id="KW-0028">Amino-acid biosynthesis</keyword>
<dbReference type="SUPFAM" id="SSF51735">
    <property type="entry name" value="NAD(P)-binding Rossmann-fold domains"/>
    <property type="match status" value="1"/>
</dbReference>
<reference evidence="4 5" key="1">
    <citation type="submission" date="2023-11" db="EMBL/GenBank/DDBJ databases">
        <title>Lentzea sokolovensis, sp. nov., Lentzea kristufkii, sp. nov., and Lentzea miocenensis, sp. nov., rare actinobacteria from Sokolov Coal Basin, Miocene lacustrine sediment, Czech Republic.</title>
        <authorList>
            <person name="Lara A."/>
            <person name="Kotroba L."/>
            <person name="Nouioui I."/>
            <person name="Neumann-Schaal M."/>
            <person name="Mast Y."/>
            <person name="Chronakova A."/>
        </authorList>
    </citation>
    <scope>NUCLEOTIDE SEQUENCE [LARGE SCALE GENOMIC DNA]</scope>
    <source>
        <strain evidence="4 5">BCCO 10_0856</strain>
    </source>
</reference>
<feature type="domain" description="Tetrahydrofolate dehydrogenase/cyclohydrolase NAD(P)-binding" evidence="3">
    <location>
        <begin position="1"/>
        <end position="130"/>
    </location>
</feature>
<sequence>MRLLDAYDVDVAGRHAVVIGRSPILGKPVAMLLLARDATVTICHSKTVGLAEIVRTADIVVAAVGKPRFVQGDWIKPGAVVIDAGYNEGNVGDVDFDAAKHAGLITPVPGGVGPTTIAVLLEQTVDAASRELNA</sequence>
<dbReference type="EC" id="3.5.4.9" evidence="1"/>
<accession>A0ABU4SUN3</accession>
<dbReference type="PRINTS" id="PR00085">
    <property type="entry name" value="THFDHDRGNASE"/>
</dbReference>
<dbReference type="PANTHER" id="PTHR48099:SF5">
    <property type="entry name" value="C-1-TETRAHYDROFOLATE SYNTHASE, CYTOPLASMIC"/>
    <property type="match status" value="1"/>
</dbReference>
<dbReference type="Gene3D" id="3.40.50.10860">
    <property type="entry name" value="Leucine Dehydrogenase, chain A, domain 1"/>
    <property type="match status" value="1"/>
</dbReference>